<keyword evidence="7" id="KW-1185">Reference proteome</keyword>
<name>A0ABM0J508_ECHTE</name>
<feature type="active site" description="Glycyl thioester intermediate" evidence="4">
    <location>
        <position position="86"/>
    </location>
</feature>
<dbReference type="CDD" id="cd23801">
    <property type="entry name" value="UBCc_UBE2L3"/>
    <property type="match status" value="1"/>
</dbReference>
<dbReference type="PANTHER" id="PTHR24067">
    <property type="entry name" value="UBIQUITIN-CONJUGATING ENZYME E2"/>
    <property type="match status" value="1"/>
</dbReference>
<sequence length="153" mass="17728">MSAYKRVAKELEDLQGSLPCYLRNLVSEPDNILVWHMLLLPSEPPYNLKAFNVSLIFPEDYPFKPPKIRFTTKIYHPNVEESGQVCLPITSNENWKPCTKTRQVLEALNMMVNQPDLGQPLRIELAEMLTQNRKQFYQSAQKFTLSYGVPRPT</sequence>
<protein>
    <submittedName>
        <fullName evidence="8">Ubiquitin/ISG15-conjugating enzyme E2 L6</fullName>
    </submittedName>
</protein>
<evidence type="ECO:0000256" key="2">
    <source>
        <dbReference type="ARBA" id="ARBA00022786"/>
    </source>
</evidence>
<evidence type="ECO:0000313" key="8">
    <source>
        <dbReference type="RefSeq" id="XP_004714963.1"/>
    </source>
</evidence>
<evidence type="ECO:0000256" key="1">
    <source>
        <dbReference type="ARBA" id="ARBA00022679"/>
    </source>
</evidence>
<dbReference type="InterPro" id="IPR000608">
    <property type="entry name" value="UBC"/>
</dbReference>
<dbReference type="PROSITE" id="PS00183">
    <property type="entry name" value="UBC_1"/>
    <property type="match status" value="1"/>
</dbReference>
<dbReference type="InterPro" id="IPR016135">
    <property type="entry name" value="UBQ-conjugating_enzyme/RWD"/>
</dbReference>
<dbReference type="Gene3D" id="3.10.110.10">
    <property type="entry name" value="Ubiquitin Conjugating Enzyme"/>
    <property type="match status" value="1"/>
</dbReference>
<dbReference type="RefSeq" id="XP_004714963.1">
    <property type="nucleotide sequence ID" value="XM_004714906.2"/>
</dbReference>
<evidence type="ECO:0000256" key="5">
    <source>
        <dbReference type="RuleBase" id="RU362109"/>
    </source>
</evidence>
<evidence type="ECO:0000313" key="7">
    <source>
        <dbReference type="Proteomes" id="UP000694863"/>
    </source>
</evidence>
<evidence type="ECO:0000256" key="3">
    <source>
        <dbReference type="ARBA" id="ARBA00043952"/>
    </source>
</evidence>
<dbReference type="InterPro" id="IPR050113">
    <property type="entry name" value="Ub_conjugating_enzyme"/>
</dbReference>
<dbReference type="InterPro" id="IPR023313">
    <property type="entry name" value="UBQ-conjugating_AS"/>
</dbReference>
<dbReference type="Pfam" id="PF00179">
    <property type="entry name" value="UQ_con"/>
    <property type="match status" value="1"/>
</dbReference>
<gene>
    <name evidence="8" type="primary">UBE2L6</name>
</gene>
<organism evidence="7 8">
    <name type="scientific">Echinops telfairi</name>
    <name type="common">Lesser hedgehog tenrec</name>
    <dbReference type="NCBI Taxonomy" id="9371"/>
    <lineage>
        <taxon>Eukaryota</taxon>
        <taxon>Metazoa</taxon>
        <taxon>Chordata</taxon>
        <taxon>Craniata</taxon>
        <taxon>Vertebrata</taxon>
        <taxon>Euteleostomi</taxon>
        <taxon>Mammalia</taxon>
        <taxon>Eutheria</taxon>
        <taxon>Afrotheria</taxon>
        <taxon>Tenrecidae</taxon>
        <taxon>Tenrecinae</taxon>
        <taxon>Echinops</taxon>
    </lineage>
</organism>
<dbReference type="RefSeq" id="XP_045153000.1">
    <property type="nucleotide sequence ID" value="XM_045297065.1"/>
</dbReference>
<proteinExistence type="inferred from homology"/>
<evidence type="ECO:0000256" key="4">
    <source>
        <dbReference type="PROSITE-ProRule" id="PRU10133"/>
    </source>
</evidence>
<dbReference type="GeneID" id="101651117"/>
<comment type="similarity">
    <text evidence="5">Belongs to the ubiquitin-conjugating enzyme family.</text>
</comment>
<dbReference type="SUPFAM" id="SSF54495">
    <property type="entry name" value="UBC-like"/>
    <property type="match status" value="1"/>
</dbReference>
<evidence type="ECO:0000259" key="6">
    <source>
        <dbReference type="PROSITE" id="PS50127"/>
    </source>
</evidence>
<accession>A0ABM0J508</accession>
<dbReference type="Proteomes" id="UP000694863">
    <property type="component" value="Unplaced"/>
</dbReference>
<dbReference type="SMART" id="SM00212">
    <property type="entry name" value="UBCc"/>
    <property type="match status" value="1"/>
</dbReference>
<reference evidence="8" key="1">
    <citation type="submission" date="2025-08" db="UniProtKB">
        <authorList>
            <consortium name="RefSeq"/>
        </authorList>
    </citation>
    <scope>IDENTIFICATION</scope>
</reference>
<feature type="domain" description="UBC core" evidence="6">
    <location>
        <begin position="2"/>
        <end position="149"/>
    </location>
</feature>
<dbReference type="PROSITE" id="PS50127">
    <property type="entry name" value="UBC_2"/>
    <property type="match status" value="1"/>
</dbReference>
<keyword evidence="2 5" id="KW-0833">Ubl conjugation pathway</keyword>
<keyword evidence="1" id="KW-0808">Transferase</keyword>
<keyword evidence="5" id="KW-0547">Nucleotide-binding</keyword>
<keyword evidence="5" id="KW-0067">ATP-binding</keyword>
<comment type="pathway">
    <text evidence="3">Protein modification.</text>
</comment>